<sequence>MDTFESFRAELYDHNDLAFENIALTLFRFQASSNTIYKAYIDNLGVSVNQITSVNEIPFMPISFFKNHTIKTGTWNDAAIFTSSGTTGSTTSIHHIQDLDFYLNHAEQCFIKAFGELSDYHFLALLPSYLERSNSSLVAMLQHFIKKSASPYSGFYLHDKEKLLRDINTLKTDSRKTILWGVTFALLDLAEHEQPDLSNCLIFETGGMKGRRKEITRQELHKTLRNGLNANKIYSEYGMTELLSQAYSDGSERFYCNPWIRIIGREITDPFHKGILDQTSAINVVDLANVHSIAFIETEDLGKVYEDGSFEILGRMDNSDVRGCNLMVG</sequence>
<comment type="caution">
    <text evidence="1">The sequence shown here is derived from an EMBL/GenBank/DDBJ whole genome shotgun (WGS) entry which is preliminary data.</text>
</comment>
<name>A0ABS5VQS0_9BACT</name>
<evidence type="ECO:0000313" key="2">
    <source>
        <dbReference type="Proteomes" id="UP000772618"/>
    </source>
</evidence>
<gene>
    <name evidence="1" type="ORF">KK060_09410</name>
</gene>
<organism evidence="1 2">
    <name type="scientific">Chryseosolibacter indicus</name>
    <dbReference type="NCBI Taxonomy" id="2782351"/>
    <lineage>
        <taxon>Bacteria</taxon>
        <taxon>Pseudomonadati</taxon>
        <taxon>Bacteroidota</taxon>
        <taxon>Cytophagia</taxon>
        <taxon>Cytophagales</taxon>
        <taxon>Chryseotaleaceae</taxon>
        <taxon>Chryseosolibacter</taxon>
    </lineage>
</organism>
<dbReference type="Proteomes" id="UP000772618">
    <property type="component" value="Unassembled WGS sequence"/>
</dbReference>
<keyword evidence="2" id="KW-1185">Reference proteome</keyword>
<dbReference type="SUPFAM" id="SSF56801">
    <property type="entry name" value="Acetyl-CoA synthetase-like"/>
    <property type="match status" value="1"/>
</dbReference>
<dbReference type="Gene3D" id="3.40.50.12780">
    <property type="entry name" value="N-terminal domain of ligase-like"/>
    <property type="match status" value="1"/>
</dbReference>
<dbReference type="RefSeq" id="WP_254153457.1">
    <property type="nucleotide sequence ID" value="NZ_JAHESD010000016.1"/>
</dbReference>
<reference evidence="1 2" key="1">
    <citation type="submission" date="2021-05" db="EMBL/GenBank/DDBJ databases">
        <title>A Polyphasic approach of four new species of the genus Ohtaekwangia: Ohtaekwangia histidinii sp. nov., Ohtaekwangia cretensis sp. nov., Ohtaekwangia indiensis sp. nov., Ohtaekwangia reichenbachii sp. nov. from diverse environment.</title>
        <authorList>
            <person name="Octaviana S."/>
        </authorList>
    </citation>
    <scope>NUCLEOTIDE SEQUENCE [LARGE SCALE GENOMIC DNA]</scope>
    <source>
        <strain evidence="1 2">PWU20</strain>
    </source>
</reference>
<dbReference type="GO" id="GO:0016740">
    <property type="term" value="F:transferase activity"/>
    <property type="evidence" value="ECO:0007669"/>
    <property type="project" value="UniProtKB-KW"/>
</dbReference>
<protein>
    <submittedName>
        <fullName evidence="1">Acyl transferase</fullName>
    </submittedName>
</protein>
<dbReference type="EMBL" id="JAHESD010000016">
    <property type="protein sequence ID" value="MBT1703496.1"/>
    <property type="molecule type" value="Genomic_DNA"/>
</dbReference>
<accession>A0ABS5VQS0</accession>
<dbReference type="InterPro" id="IPR042099">
    <property type="entry name" value="ANL_N_sf"/>
</dbReference>
<proteinExistence type="predicted"/>
<evidence type="ECO:0000313" key="1">
    <source>
        <dbReference type="EMBL" id="MBT1703496.1"/>
    </source>
</evidence>
<keyword evidence="1" id="KW-0808">Transferase</keyword>